<organism evidence="1 2">
    <name type="scientific">Loktanella atrilutea</name>
    <dbReference type="NCBI Taxonomy" id="366533"/>
    <lineage>
        <taxon>Bacteria</taxon>
        <taxon>Pseudomonadati</taxon>
        <taxon>Pseudomonadota</taxon>
        <taxon>Alphaproteobacteria</taxon>
        <taxon>Rhodobacterales</taxon>
        <taxon>Roseobacteraceae</taxon>
        <taxon>Loktanella</taxon>
    </lineage>
</organism>
<evidence type="ECO:0000313" key="2">
    <source>
        <dbReference type="Proteomes" id="UP000183987"/>
    </source>
</evidence>
<gene>
    <name evidence="1" type="ORF">SAMN05444339_11217</name>
</gene>
<dbReference type="Proteomes" id="UP000183987">
    <property type="component" value="Unassembled WGS sequence"/>
</dbReference>
<name>A0A1M5EAM3_LOKAT</name>
<dbReference type="EMBL" id="FQUE01000012">
    <property type="protein sequence ID" value="SHF76236.1"/>
    <property type="molecule type" value="Genomic_DNA"/>
</dbReference>
<sequence length="157" mass="17353">MTARLFTLHLDYEGRTFPQAIYGTNEFALRIVGLDHHRAAPSKPNLTLKDPEGVTLATMDVWATDWTESVAVKRTTAAQPTGSRRSIHHFDNEAEAIQYREDHGTGGWIFVCNDKGEATIFPWNMTPSDILKTGMTSQSGGRFIGATGKITKTEDLA</sequence>
<protein>
    <submittedName>
        <fullName evidence="1">Uncharacterized protein</fullName>
    </submittedName>
</protein>
<dbReference type="OrthoDB" id="7874020at2"/>
<dbReference type="AlphaFoldDB" id="A0A1M5EAM3"/>
<proteinExistence type="predicted"/>
<accession>A0A1M5EAM3</accession>
<reference evidence="2" key="1">
    <citation type="submission" date="2016-11" db="EMBL/GenBank/DDBJ databases">
        <authorList>
            <person name="Varghese N."/>
            <person name="Submissions S."/>
        </authorList>
    </citation>
    <scope>NUCLEOTIDE SEQUENCE [LARGE SCALE GENOMIC DNA]</scope>
    <source>
        <strain evidence="2">DSM 29326</strain>
    </source>
</reference>
<evidence type="ECO:0000313" key="1">
    <source>
        <dbReference type="EMBL" id="SHF76236.1"/>
    </source>
</evidence>
<dbReference type="STRING" id="366533.SAMN05444339_11217"/>
<dbReference type="RefSeq" id="WP_072858568.1">
    <property type="nucleotide sequence ID" value="NZ_FQUE01000012.1"/>
</dbReference>
<keyword evidence="2" id="KW-1185">Reference proteome</keyword>